<dbReference type="Proteomes" id="UP000198925">
    <property type="component" value="Unassembled WGS sequence"/>
</dbReference>
<evidence type="ECO:0000313" key="2">
    <source>
        <dbReference type="Proteomes" id="UP000198925"/>
    </source>
</evidence>
<organism evidence="1 2">
    <name type="scientific">Belnapia rosea</name>
    <dbReference type="NCBI Taxonomy" id="938405"/>
    <lineage>
        <taxon>Bacteria</taxon>
        <taxon>Pseudomonadati</taxon>
        <taxon>Pseudomonadota</taxon>
        <taxon>Alphaproteobacteria</taxon>
        <taxon>Acetobacterales</taxon>
        <taxon>Roseomonadaceae</taxon>
        <taxon>Belnapia</taxon>
    </lineage>
</organism>
<dbReference type="EMBL" id="FMZX01000028">
    <property type="protein sequence ID" value="SDE32404.1"/>
    <property type="molecule type" value="Genomic_DNA"/>
</dbReference>
<accession>A0A1G7BZ76</accession>
<reference evidence="1 2" key="1">
    <citation type="submission" date="2016-10" db="EMBL/GenBank/DDBJ databases">
        <authorList>
            <person name="de Groot N.N."/>
        </authorList>
    </citation>
    <scope>NUCLEOTIDE SEQUENCE [LARGE SCALE GENOMIC DNA]</scope>
    <source>
        <strain evidence="1 2">CPCC 100156</strain>
    </source>
</reference>
<evidence type="ECO:0000313" key="1">
    <source>
        <dbReference type="EMBL" id="SDE32404.1"/>
    </source>
</evidence>
<name>A0A1G7BZ76_9PROT</name>
<keyword evidence="2" id="KW-1185">Reference proteome</keyword>
<proteinExistence type="predicted"/>
<dbReference type="RefSeq" id="WP_143018293.1">
    <property type="nucleotide sequence ID" value="NZ_FMZX01000028.1"/>
</dbReference>
<gene>
    <name evidence="1" type="ORF">SAMN04487779_102825</name>
</gene>
<protein>
    <submittedName>
        <fullName evidence="1">Uncharacterized protein</fullName>
    </submittedName>
</protein>
<sequence>MATRTTRTLGYVLPATSQARQGKHEPRQRPFIQGLQEDNHLARSMANARRLRGENVSNLSDEEFLARVAASARS</sequence>
<dbReference type="AlphaFoldDB" id="A0A1G7BZ76"/>